<proteinExistence type="predicted"/>
<dbReference type="EMBL" id="QRAV01000001">
    <property type="protein sequence ID" value="RDL24830.1"/>
    <property type="molecule type" value="Genomic_DNA"/>
</dbReference>
<protein>
    <submittedName>
        <fullName evidence="1">Uncharacterized protein</fullName>
    </submittedName>
</protein>
<dbReference type="Proteomes" id="UP000255365">
    <property type="component" value="Unassembled WGS sequence"/>
</dbReference>
<evidence type="ECO:0000313" key="1">
    <source>
        <dbReference type="EMBL" id="RDL24830.1"/>
    </source>
</evidence>
<dbReference type="AlphaFoldDB" id="A0A370SYP1"/>
<evidence type="ECO:0000313" key="2">
    <source>
        <dbReference type="Proteomes" id="UP000255365"/>
    </source>
</evidence>
<reference evidence="1 2" key="1">
    <citation type="submission" date="2018-07" db="EMBL/GenBank/DDBJ databases">
        <title>Genome sequencing of rice bacterial endophytes.</title>
        <authorList>
            <person name="Venturi V."/>
        </authorList>
    </citation>
    <scope>NUCLEOTIDE SEQUENCE [LARGE SCALE GENOMIC DNA]</scope>
    <source>
        <strain evidence="1 2">E2333</strain>
    </source>
</reference>
<name>A0A370SYP1_PSEJE</name>
<accession>A0A370SYP1</accession>
<sequence>MLTAAVDIMLRCRSSALNAFLMEDTEPTVC</sequence>
<gene>
    <name evidence="1" type="ORF">DEU51_101303</name>
</gene>
<organism evidence="1 2">
    <name type="scientific">Pseudomonas jessenii</name>
    <dbReference type="NCBI Taxonomy" id="77298"/>
    <lineage>
        <taxon>Bacteria</taxon>
        <taxon>Pseudomonadati</taxon>
        <taxon>Pseudomonadota</taxon>
        <taxon>Gammaproteobacteria</taxon>
        <taxon>Pseudomonadales</taxon>
        <taxon>Pseudomonadaceae</taxon>
        <taxon>Pseudomonas</taxon>
    </lineage>
</organism>
<comment type="caution">
    <text evidence="1">The sequence shown here is derived from an EMBL/GenBank/DDBJ whole genome shotgun (WGS) entry which is preliminary data.</text>
</comment>